<keyword evidence="4 5" id="KW-0472">Membrane</keyword>
<protein>
    <recommendedName>
        <fullName evidence="6">Methylamine utilisation protein MauE domain-containing protein</fullName>
    </recommendedName>
</protein>
<evidence type="ECO:0000256" key="4">
    <source>
        <dbReference type="ARBA" id="ARBA00023136"/>
    </source>
</evidence>
<feature type="transmembrane region" description="Helical" evidence="5">
    <location>
        <begin position="45"/>
        <end position="67"/>
    </location>
</feature>
<proteinExistence type="predicted"/>
<feature type="transmembrane region" description="Helical" evidence="5">
    <location>
        <begin position="143"/>
        <end position="166"/>
    </location>
</feature>
<evidence type="ECO:0000313" key="7">
    <source>
        <dbReference type="EMBL" id="MBM6401003.1"/>
    </source>
</evidence>
<feature type="transmembrane region" description="Helical" evidence="5">
    <location>
        <begin position="113"/>
        <end position="131"/>
    </location>
</feature>
<comment type="subcellular location">
    <subcellularLocation>
        <location evidence="1">Membrane</location>
        <topology evidence="1">Multi-pass membrane protein</topology>
    </subcellularLocation>
</comment>
<dbReference type="EMBL" id="JAFDVD010000012">
    <property type="protein sequence ID" value="MBM6401003.1"/>
    <property type="molecule type" value="Genomic_DNA"/>
</dbReference>
<gene>
    <name evidence="7" type="ORF">JQN70_11440</name>
</gene>
<keyword evidence="2 5" id="KW-0812">Transmembrane</keyword>
<evidence type="ECO:0000259" key="6">
    <source>
        <dbReference type="Pfam" id="PF07291"/>
    </source>
</evidence>
<evidence type="ECO:0000256" key="5">
    <source>
        <dbReference type="SAM" id="Phobius"/>
    </source>
</evidence>
<comment type="caution">
    <text evidence="7">The sequence shown here is derived from an EMBL/GenBank/DDBJ whole genome shotgun (WGS) entry which is preliminary data.</text>
</comment>
<dbReference type="Proteomes" id="UP001430172">
    <property type="component" value="Unassembled WGS sequence"/>
</dbReference>
<keyword evidence="8" id="KW-1185">Reference proteome</keyword>
<evidence type="ECO:0000256" key="2">
    <source>
        <dbReference type="ARBA" id="ARBA00022692"/>
    </source>
</evidence>
<evidence type="ECO:0000313" key="8">
    <source>
        <dbReference type="Proteomes" id="UP001430172"/>
    </source>
</evidence>
<dbReference type="RefSeq" id="WP_204131467.1">
    <property type="nucleotide sequence ID" value="NZ_JAFDVD010000012.1"/>
</dbReference>
<feature type="transmembrane region" description="Helical" evidence="5">
    <location>
        <begin position="6"/>
        <end position="25"/>
    </location>
</feature>
<name>A0ABS2CMD2_9MICO</name>
<evidence type="ECO:0000256" key="3">
    <source>
        <dbReference type="ARBA" id="ARBA00022989"/>
    </source>
</evidence>
<reference evidence="7" key="1">
    <citation type="submission" date="2021-02" db="EMBL/GenBank/DDBJ databases">
        <title>Phycicoccus sp. MQZ13P-5T, whole genome shotgun sequence.</title>
        <authorList>
            <person name="Tuo L."/>
        </authorList>
    </citation>
    <scope>NUCLEOTIDE SEQUENCE</scope>
    <source>
        <strain evidence="7">MQZ13P-5</strain>
    </source>
</reference>
<organism evidence="7 8">
    <name type="scientific">Phycicoccus sonneratiae</name>
    <dbReference type="NCBI Taxonomy" id="2807628"/>
    <lineage>
        <taxon>Bacteria</taxon>
        <taxon>Bacillati</taxon>
        <taxon>Actinomycetota</taxon>
        <taxon>Actinomycetes</taxon>
        <taxon>Micrococcales</taxon>
        <taxon>Intrasporangiaceae</taxon>
        <taxon>Phycicoccus</taxon>
    </lineage>
</organism>
<feature type="domain" description="Methylamine utilisation protein MauE" evidence="6">
    <location>
        <begin position="13"/>
        <end position="130"/>
    </location>
</feature>
<sequence>MTGGAWGVLGVPFLAAAALLVLAGAPKVVRPGDLRRALRSAGLPAPAAGVRAFAAVEVAVGLAALLVPGRSTAVLVALLYAGFTAFVVRALGRGGVLSSCGCFGKADTPPTRVHALLTGLAALVGAVLAVAPPTDPWQGVGPGTAAGVAGLAALVGFLAWQVMAVLPSVDVRAVRSASTRRV</sequence>
<evidence type="ECO:0000256" key="1">
    <source>
        <dbReference type="ARBA" id="ARBA00004141"/>
    </source>
</evidence>
<dbReference type="Pfam" id="PF07291">
    <property type="entry name" value="MauE"/>
    <property type="match status" value="1"/>
</dbReference>
<accession>A0ABS2CMD2</accession>
<keyword evidence="3 5" id="KW-1133">Transmembrane helix</keyword>
<feature type="transmembrane region" description="Helical" evidence="5">
    <location>
        <begin position="73"/>
        <end position="92"/>
    </location>
</feature>
<dbReference type="InterPro" id="IPR009908">
    <property type="entry name" value="Methylamine_util_MauE"/>
</dbReference>